<dbReference type="OrthoDB" id="10250354at2759"/>
<feature type="compositionally biased region" description="Basic and acidic residues" evidence="1">
    <location>
        <begin position="295"/>
        <end position="323"/>
    </location>
</feature>
<comment type="caution">
    <text evidence="3">The sequence shown here is derived from an EMBL/GenBank/DDBJ whole genome shotgun (WGS) entry which is preliminary data.</text>
</comment>
<dbReference type="InterPro" id="IPR018253">
    <property type="entry name" value="DnaJ_domain_CS"/>
</dbReference>
<feature type="region of interest" description="Disordered" evidence="1">
    <location>
        <begin position="139"/>
        <end position="261"/>
    </location>
</feature>
<evidence type="ECO:0000313" key="3">
    <source>
        <dbReference type="EMBL" id="KAA8911990.1"/>
    </source>
</evidence>
<feature type="domain" description="J" evidence="2">
    <location>
        <begin position="7"/>
        <end position="74"/>
    </location>
</feature>
<dbReference type="GO" id="GO:0031072">
    <property type="term" value="F:heat shock protein binding"/>
    <property type="evidence" value="ECO:0007669"/>
    <property type="project" value="TreeGrafter"/>
</dbReference>
<dbReference type="CDD" id="cd06257">
    <property type="entry name" value="DnaJ"/>
    <property type="match status" value="1"/>
</dbReference>
<dbReference type="PANTHER" id="PTHR44144">
    <property type="entry name" value="DNAJ HOMOLOG SUBFAMILY C MEMBER 9"/>
    <property type="match status" value="1"/>
</dbReference>
<organism evidence="3 4">
    <name type="scientific">Sphaerosporella brunnea</name>
    <dbReference type="NCBI Taxonomy" id="1250544"/>
    <lineage>
        <taxon>Eukaryota</taxon>
        <taxon>Fungi</taxon>
        <taxon>Dikarya</taxon>
        <taxon>Ascomycota</taxon>
        <taxon>Pezizomycotina</taxon>
        <taxon>Pezizomycetes</taxon>
        <taxon>Pezizales</taxon>
        <taxon>Pyronemataceae</taxon>
        <taxon>Sphaerosporella</taxon>
    </lineage>
</organism>
<sequence>MHHLAPCFYCILGALPAGHPRDIRAAYLSQARGIHPDKHPAEENGKYTAFFQQLQEAYATLRDEDKRRIYEIRSGFFGTRGALWNSEHEKVKRPWPERHGDNNHNDKEKKKYTALQERERREAAKRRELYEKLWKNANAEAETKRKEDEARKQEEEAKKRDEEVKRQEEEARQRKELARQREEEEVRQREEEEARQLEEREARQREEEEARQREEREARQREEEEARQLEEREARQREEEEARQREEKRKRRKVREKAAAEAARKLQKDLLEQMRKQTAEYERLYRKMCKQMAKERKATDMLHERLRKVEEAQEKEAKERNVYDSDDDVEPYTLPDEGRSRYRTENRRNPHVYNYQYSGFGDYDDDGADLYTWSIPQYSSGARWTPEETDYMLSTRKKGYTWSQVAGFVNRKFGTGRSESACSSKSYAMRQFQ</sequence>
<proteinExistence type="predicted"/>
<protein>
    <recommendedName>
        <fullName evidence="2">J domain-containing protein</fullName>
    </recommendedName>
</protein>
<dbReference type="PANTHER" id="PTHR44144:SF1">
    <property type="entry name" value="DNAJ HOMOLOG SUBFAMILY C MEMBER 9"/>
    <property type="match status" value="1"/>
</dbReference>
<dbReference type="PRINTS" id="PR00625">
    <property type="entry name" value="JDOMAIN"/>
</dbReference>
<dbReference type="InterPro" id="IPR052594">
    <property type="entry name" value="J_domain-containing_protein"/>
</dbReference>
<feature type="compositionally biased region" description="Basic and acidic residues" evidence="1">
    <location>
        <begin position="141"/>
        <end position="247"/>
    </location>
</feature>
<dbReference type="EMBL" id="VXIS01000029">
    <property type="protein sequence ID" value="KAA8911990.1"/>
    <property type="molecule type" value="Genomic_DNA"/>
</dbReference>
<feature type="region of interest" description="Disordered" evidence="1">
    <location>
        <begin position="87"/>
        <end position="120"/>
    </location>
</feature>
<dbReference type="GO" id="GO:0005737">
    <property type="term" value="C:cytoplasm"/>
    <property type="evidence" value="ECO:0007669"/>
    <property type="project" value="TreeGrafter"/>
</dbReference>
<dbReference type="InterPro" id="IPR036869">
    <property type="entry name" value="J_dom_sf"/>
</dbReference>
<reference evidence="3 4" key="1">
    <citation type="submission" date="2019-09" db="EMBL/GenBank/DDBJ databases">
        <title>Draft genome of the ectomycorrhizal ascomycete Sphaerosporella brunnea.</title>
        <authorList>
            <consortium name="DOE Joint Genome Institute"/>
            <person name="Benucci G.M."/>
            <person name="Marozzi G."/>
            <person name="Antonielli L."/>
            <person name="Sanchez S."/>
            <person name="Marco P."/>
            <person name="Wang X."/>
            <person name="Falini L.B."/>
            <person name="Barry K."/>
            <person name="Haridas S."/>
            <person name="Lipzen A."/>
            <person name="Labutti K."/>
            <person name="Grigoriev I.V."/>
            <person name="Murat C."/>
            <person name="Martin F."/>
            <person name="Albertini E."/>
            <person name="Donnini D."/>
            <person name="Bonito G."/>
        </authorList>
    </citation>
    <scope>NUCLEOTIDE SEQUENCE [LARGE SCALE GENOMIC DNA]</scope>
    <source>
        <strain evidence="3 4">Sb_GMNB300</strain>
    </source>
</reference>
<keyword evidence="4" id="KW-1185">Reference proteome</keyword>
<dbReference type="AlphaFoldDB" id="A0A5J5F6D2"/>
<name>A0A5J5F6D2_9PEZI</name>
<dbReference type="Proteomes" id="UP000326924">
    <property type="component" value="Unassembled WGS sequence"/>
</dbReference>
<dbReference type="PROSITE" id="PS50076">
    <property type="entry name" value="DNAJ_2"/>
    <property type="match status" value="1"/>
</dbReference>
<dbReference type="GO" id="GO:0005634">
    <property type="term" value="C:nucleus"/>
    <property type="evidence" value="ECO:0007669"/>
    <property type="project" value="TreeGrafter"/>
</dbReference>
<feature type="region of interest" description="Disordered" evidence="1">
    <location>
        <begin position="295"/>
        <end position="344"/>
    </location>
</feature>
<evidence type="ECO:0000259" key="2">
    <source>
        <dbReference type="PROSITE" id="PS50076"/>
    </source>
</evidence>
<dbReference type="InParanoid" id="A0A5J5F6D2"/>
<dbReference type="InterPro" id="IPR001623">
    <property type="entry name" value="DnaJ_domain"/>
</dbReference>
<dbReference type="PROSITE" id="PS00636">
    <property type="entry name" value="DNAJ_1"/>
    <property type="match status" value="1"/>
</dbReference>
<dbReference type="Gene3D" id="1.10.287.110">
    <property type="entry name" value="DnaJ domain"/>
    <property type="match status" value="1"/>
</dbReference>
<dbReference type="SUPFAM" id="SSF46565">
    <property type="entry name" value="Chaperone J-domain"/>
    <property type="match status" value="1"/>
</dbReference>
<evidence type="ECO:0000256" key="1">
    <source>
        <dbReference type="SAM" id="MobiDB-lite"/>
    </source>
</evidence>
<dbReference type="Pfam" id="PF00226">
    <property type="entry name" value="DnaJ"/>
    <property type="match status" value="1"/>
</dbReference>
<accession>A0A5J5F6D2</accession>
<evidence type="ECO:0000313" key="4">
    <source>
        <dbReference type="Proteomes" id="UP000326924"/>
    </source>
</evidence>
<gene>
    <name evidence="3" type="ORF">FN846DRAFT_358362</name>
</gene>
<dbReference type="SMART" id="SM00271">
    <property type="entry name" value="DnaJ"/>
    <property type="match status" value="1"/>
</dbReference>